<dbReference type="Gene3D" id="3.10.180.10">
    <property type="entry name" value="2,3-Dihydroxybiphenyl 1,2-Dioxygenase, domain 1"/>
    <property type="match status" value="1"/>
</dbReference>
<accession>A0AA41UDG3</accession>
<evidence type="ECO:0000259" key="2">
    <source>
        <dbReference type="PROSITE" id="PS51819"/>
    </source>
</evidence>
<protein>
    <submittedName>
        <fullName evidence="3">VOC family protein</fullName>
    </submittedName>
</protein>
<dbReference type="SUPFAM" id="SSF54593">
    <property type="entry name" value="Glyoxalase/Bleomycin resistance protein/Dihydroxybiphenyl dioxygenase"/>
    <property type="match status" value="1"/>
</dbReference>
<proteinExistence type="predicted"/>
<comment type="caution">
    <text evidence="3">The sequence shown here is derived from an EMBL/GenBank/DDBJ whole genome shotgun (WGS) entry which is preliminary data.</text>
</comment>
<feature type="region of interest" description="Disordered" evidence="1">
    <location>
        <begin position="84"/>
        <end position="103"/>
    </location>
</feature>
<sequence>MTASFNHTIVAAKDTAASAAFFRDLLELEDAPSWGPFTNLQFDDGFLLQFAATPIDFPPQHYAFLMDDAHFDRAYAKIQAEKRDHWADPQRARPGETNTGHGGRGVYLLDPAGHYIELITRPYL</sequence>
<dbReference type="EMBL" id="JAKGSG010000053">
    <property type="protein sequence ID" value="MCF4123059.1"/>
    <property type="molecule type" value="Genomic_DNA"/>
</dbReference>
<dbReference type="CDD" id="cd08351">
    <property type="entry name" value="ChaP_like"/>
    <property type="match status" value="1"/>
</dbReference>
<evidence type="ECO:0000313" key="3">
    <source>
        <dbReference type="EMBL" id="MCF4123059.1"/>
    </source>
</evidence>
<evidence type="ECO:0000256" key="1">
    <source>
        <dbReference type="SAM" id="MobiDB-lite"/>
    </source>
</evidence>
<name>A0AA41UDG3_9MICO</name>
<dbReference type="InterPro" id="IPR037523">
    <property type="entry name" value="VOC_core"/>
</dbReference>
<dbReference type="Proteomes" id="UP001165405">
    <property type="component" value="Unassembled WGS sequence"/>
</dbReference>
<dbReference type="AlphaFoldDB" id="A0AA41UDG3"/>
<dbReference type="InterPro" id="IPR029068">
    <property type="entry name" value="Glyas_Bleomycin-R_OHBP_Dase"/>
</dbReference>
<feature type="domain" description="VOC" evidence="2">
    <location>
        <begin position="4"/>
        <end position="121"/>
    </location>
</feature>
<dbReference type="PROSITE" id="PS51819">
    <property type="entry name" value="VOC"/>
    <property type="match status" value="1"/>
</dbReference>
<feature type="compositionally biased region" description="Basic and acidic residues" evidence="1">
    <location>
        <begin position="84"/>
        <end position="94"/>
    </location>
</feature>
<reference evidence="3" key="1">
    <citation type="submission" date="2022-01" db="EMBL/GenBank/DDBJ databases">
        <title>Antribacter sp. nov., isolated from Guizhou of China.</title>
        <authorList>
            <person name="Chengliang C."/>
            <person name="Ya Z."/>
        </authorList>
    </citation>
    <scope>NUCLEOTIDE SEQUENCE</scope>
    <source>
        <strain evidence="3">KLBMP 9083</strain>
    </source>
</reference>
<keyword evidence="4" id="KW-1185">Reference proteome</keyword>
<organism evidence="3 4">
    <name type="scientific">Antribacter soli</name>
    <dbReference type="NCBI Taxonomy" id="2910976"/>
    <lineage>
        <taxon>Bacteria</taxon>
        <taxon>Bacillati</taxon>
        <taxon>Actinomycetota</taxon>
        <taxon>Actinomycetes</taxon>
        <taxon>Micrococcales</taxon>
        <taxon>Promicromonosporaceae</taxon>
        <taxon>Antribacter</taxon>
    </lineage>
</organism>
<evidence type="ECO:0000313" key="4">
    <source>
        <dbReference type="Proteomes" id="UP001165405"/>
    </source>
</evidence>
<gene>
    <name evidence="3" type="ORF">L1785_18955</name>
</gene>